<dbReference type="Pfam" id="PF12770">
    <property type="entry name" value="CHAT"/>
    <property type="match status" value="1"/>
</dbReference>
<feature type="domain" description="BTB" evidence="1">
    <location>
        <begin position="1096"/>
        <end position="1172"/>
    </location>
</feature>
<name>A0A4Y9YL39_9AGAM</name>
<dbReference type="OrthoDB" id="9991317at2759"/>
<keyword evidence="3" id="KW-1185">Reference proteome</keyword>
<evidence type="ECO:0000313" key="3">
    <source>
        <dbReference type="Proteomes" id="UP000298327"/>
    </source>
</evidence>
<dbReference type="Gene3D" id="3.30.710.10">
    <property type="entry name" value="Potassium Channel Kv1.1, Chain A"/>
    <property type="match status" value="1"/>
</dbReference>
<dbReference type="Pfam" id="PF00651">
    <property type="entry name" value="BTB"/>
    <property type="match status" value="1"/>
</dbReference>
<organism evidence="2 3">
    <name type="scientific">Dentipellis fragilis</name>
    <dbReference type="NCBI Taxonomy" id="205917"/>
    <lineage>
        <taxon>Eukaryota</taxon>
        <taxon>Fungi</taxon>
        <taxon>Dikarya</taxon>
        <taxon>Basidiomycota</taxon>
        <taxon>Agaricomycotina</taxon>
        <taxon>Agaricomycetes</taxon>
        <taxon>Russulales</taxon>
        <taxon>Hericiaceae</taxon>
        <taxon>Dentipellis</taxon>
    </lineage>
</organism>
<dbReference type="InterPro" id="IPR000210">
    <property type="entry name" value="BTB/POZ_dom"/>
</dbReference>
<dbReference type="InterPro" id="IPR011333">
    <property type="entry name" value="SKP1/BTB/POZ_sf"/>
</dbReference>
<dbReference type="PANTHER" id="PTHR19959">
    <property type="entry name" value="KINESIN LIGHT CHAIN"/>
    <property type="match status" value="1"/>
</dbReference>
<dbReference type="SUPFAM" id="SSF48452">
    <property type="entry name" value="TPR-like"/>
    <property type="match status" value="2"/>
</dbReference>
<dbReference type="InterPro" id="IPR011990">
    <property type="entry name" value="TPR-like_helical_dom_sf"/>
</dbReference>
<accession>A0A4Y9YL39</accession>
<gene>
    <name evidence="2" type="ORF">EVG20_g6971</name>
</gene>
<dbReference type="STRING" id="205917.A0A4Y9YL39"/>
<protein>
    <recommendedName>
        <fullName evidence="1">BTB domain-containing protein</fullName>
    </recommendedName>
</protein>
<dbReference type="Proteomes" id="UP000298327">
    <property type="component" value="Unassembled WGS sequence"/>
</dbReference>
<dbReference type="Gene3D" id="1.25.40.10">
    <property type="entry name" value="Tetratricopeptide repeat domain"/>
    <property type="match status" value="3"/>
</dbReference>
<dbReference type="PROSITE" id="PS50097">
    <property type="entry name" value="BTB"/>
    <property type="match status" value="1"/>
</dbReference>
<comment type="caution">
    <text evidence="2">The sequence shown here is derived from an EMBL/GenBank/DDBJ whole genome shotgun (WGS) entry which is preliminary data.</text>
</comment>
<dbReference type="PANTHER" id="PTHR19959:SF119">
    <property type="entry name" value="FUNGAL LIPASE-LIKE DOMAIN-CONTAINING PROTEIN"/>
    <property type="match status" value="1"/>
</dbReference>
<evidence type="ECO:0000313" key="2">
    <source>
        <dbReference type="EMBL" id="TFY61659.1"/>
    </source>
</evidence>
<dbReference type="SUPFAM" id="SSF54695">
    <property type="entry name" value="POZ domain"/>
    <property type="match status" value="1"/>
</dbReference>
<dbReference type="InterPro" id="IPR024983">
    <property type="entry name" value="CHAT_dom"/>
</dbReference>
<evidence type="ECO:0000259" key="1">
    <source>
        <dbReference type="PROSITE" id="PS50097"/>
    </source>
</evidence>
<sequence>MLMKPQSVDDVAKAEMLGFIGQMLRFVYDDSHTEDLVTIDHSIASLEQAATLSMNDDLEQGQYLHKLGKVLMDRSDLLSLEPDLAKAITMLERAVHLTPDSSNKKAVFLNNLSIAYRSENEHFGREEALRKARSASDRALGLSRHDIAQLPSILTTRANLFLRCFEQLAQMETLEEGINCLEEAVRLSSNAPDISYRLHDLSNLYFTCFKHSKDSSALQKAISATSEQALSLITDNSENKSEYLGTLGSLFLARFEQDGDVADLDRSISLGEQAAELSPKNWLENGYRLTALGSSFLRRFEWLGNIIDIDSSVSLLVRASNTLPEGRNKAICLNSLGQALLLRFGRLGDTKDLETSLLSFKQAIALISDMDAVKPGYLNNLSWALQVRFTCLWRIEDLDDCILSLNQAIALVSDDHPMKPGFLSNLGDSYLKRHNKLKDIEDLNHAIEISKRAVDLTPPGHARKPTRLLHLGKAYLKRFEDHTKECAYLNEAMWTLYEAVKLTPEGHPFKVDCLTWMGICTRNFFDAFRNVGGLDRAINAYQMAATSPTGEPSLLYAAAMLWAHAAHIRHGPSSQAIDAYSTAMDLVPRIAWLGRDIATRHKDLADKGEEVSEAAVTAIEKGDYDIALEWLEQGRSVVWGQLLNLHSLVDKLCGVNNDDEPLEDVAQHHRHLAEDWERIVEQVRALPGFGSFLRPKRITELRRAAFRGPVIFLNIHKYRCDALILPEMCHSDAILHVPLDQFSIKKALALQSWLRQALGASGMQVRGSMPAFSQSQGGPSFQKILSTLWLQIVKPILDKLNHKVSSSSTPPRIWWCATGPVAFLPLHAAGIYDTTTEPGSKVFDYVTSSYTPTLTALLNDMSKQEFRGLLAVSQPSTPGQKALPETVNEVRAIEKRVGCFNLEWLNGSQATVSSVLSGMAEHSWIHLACHAVQRVDQSTKSAFCLDQGQLELSQIITKSLPFAELAFLSACQTASGDEKLSEEAVHLVAGMLLAGYQSVIATMWSIRDSDAPLVADSVYSRLLADARPDSTASAHALHCTVEKLRRTVGEQSFVAWRPSPSTKSSPLPAAMSTACSRTTMTNFPVSHNGTVYFPDGNIVLMALRDPRTRVVFRMYKGVLASRSPVFEGMFSLPAQGTTEQYDGAPAVYMPDDANHLQLLLEVLYLGREVPSKRLSPDTPSDVWPILELCRKYQIDSLRNTIITRLEEDWPPSLDGWDVLDAQIQSMALIWTRDHRDALRKPTQTAEYFDTSVPEPASAIQLAREFDIPSILPAAFYTLSRISIDENWHIMHDLDERTSQPTRTARWRDLGPQDFICLLEGRARLQGVMDYDYSEPSSNLVDIYYDENPHARSSFCTESTRETFYDQIGDAASDSSDVLGALHPYQAKFHSGHKVCPSCSRKFTMEVHNLRQYIWDRLPEHFGLCEPASDSESM</sequence>
<proteinExistence type="predicted"/>
<reference evidence="2 3" key="1">
    <citation type="submission" date="2019-02" db="EMBL/GenBank/DDBJ databases">
        <title>Genome sequencing of the rare red list fungi Dentipellis fragilis.</title>
        <authorList>
            <person name="Buettner E."/>
            <person name="Kellner H."/>
        </authorList>
    </citation>
    <scope>NUCLEOTIDE SEQUENCE [LARGE SCALE GENOMIC DNA]</scope>
    <source>
        <strain evidence="2 3">DSM 105465</strain>
    </source>
</reference>
<dbReference type="EMBL" id="SEOQ01000498">
    <property type="protein sequence ID" value="TFY61659.1"/>
    <property type="molecule type" value="Genomic_DNA"/>
</dbReference>